<protein>
    <submittedName>
        <fullName evidence="1">Uncharacterized protein</fullName>
    </submittedName>
</protein>
<name>A0AAE7XKU7_9CAUD</name>
<reference evidence="1 2" key="1">
    <citation type="submission" date="2021-06" db="EMBL/GenBank/DDBJ databases">
        <title>Complete genome sequence of Erwinia phage pEa_SNUABM_32.</title>
        <authorList>
            <person name="Kim S.G."/>
            <person name="Park S.C."/>
        </authorList>
    </citation>
    <scope>NUCLEOTIDE SEQUENCE [LARGE SCALE GENOMIC DNA]</scope>
</reference>
<evidence type="ECO:0000313" key="2">
    <source>
        <dbReference type="Proteomes" id="UP000827788"/>
    </source>
</evidence>
<dbReference type="EMBL" id="MZ443774">
    <property type="protein sequence ID" value="QZE56929.1"/>
    <property type="molecule type" value="Genomic_DNA"/>
</dbReference>
<dbReference type="Proteomes" id="UP000827788">
    <property type="component" value="Segment"/>
</dbReference>
<accession>A0AAE7XKU7</accession>
<keyword evidence="2" id="KW-1185">Reference proteome</keyword>
<gene>
    <name evidence="1" type="ORF">pEaSNUABM32_00056</name>
</gene>
<proteinExistence type="predicted"/>
<sequence>MTKQHVSYSSAFAIGESAILVLDSFGQNKVPYGVIEGVMFYGRQRLYRVSLFVNEGTEASPEAFLHQGRPVDGFIAQDLKPILDRQYVDHIGHVGKFERTDCASMGDASFIPGQLVEVDIDLESEGEQDKFNIPVVVTGVTYVEGKVLYEVSIQRAYYNDGRVNGGRLVRDTLSNIDSIYLKPVGGWPETVLDEEKGDATLTVKGNGTIAIDCDAELTITAKSISIEPATQTNMPISNDLFDAAYEAHLLGIFCGDNNKQAARNFLGQYIREQDKRLENFRALGSVSGRVSGLTENQSAEPRSK</sequence>
<organism evidence="1 2">
    <name type="scientific">Erwinia phage pEa_SNUABM_32</name>
    <dbReference type="NCBI Taxonomy" id="2869555"/>
    <lineage>
        <taxon>Viruses</taxon>
        <taxon>Duplodnaviria</taxon>
        <taxon>Heunggongvirae</taxon>
        <taxon>Uroviricota</taxon>
        <taxon>Caudoviricetes</taxon>
        <taxon>Alexandravirus</taxon>
        <taxon>Alexandravirus SNUABM32</taxon>
    </lineage>
</organism>
<evidence type="ECO:0000313" key="1">
    <source>
        <dbReference type="EMBL" id="QZE56929.1"/>
    </source>
</evidence>